<accession>A0A8J3DAA6</accession>
<dbReference type="InterPro" id="IPR010415">
    <property type="entry name" value="LpxI_C"/>
</dbReference>
<protein>
    <submittedName>
        <fullName evidence="3">UDP-2,3-diacylglucosamine pyrophosphatase</fullName>
    </submittedName>
</protein>
<dbReference type="Pfam" id="PF06230">
    <property type="entry name" value="LpxI_C"/>
    <property type="match status" value="1"/>
</dbReference>
<dbReference type="Pfam" id="PF17930">
    <property type="entry name" value="LpxI_N"/>
    <property type="match status" value="1"/>
</dbReference>
<reference evidence="3" key="2">
    <citation type="submission" date="2020-09" db="EMBL/GenBank/DDBJ databases">
        <authorList>
            <person name="Sun Q."/>
            <person name="Kim S."/>
        </authorList>
    </citation>
    <scope>NUCLEOTIDE SEQUENCE</scope>
    <source>
        <strain evidence="3">KCTC 12870</strain>
    </source>
</reference>
<dbReference type="Gene3D" id="3.40.50.20">
    <property type="match status" value="1"/>
</dbReference>
<proteinExistence type="predicted"/>
<dbReference type="InterPro" id="IPR053174">
    <property type="entry name" value="LpxI"/>
</dbReference>
<dbReference type="AlphaFoldDB" id="A0A8J3DAA6"/>
<dbReference type="Gene3D" id="3.40.140.80">
    <property type="match status" value="1"/>
</dbReference>
<dbReference type="Proteomes" id="UP000642829">
    <property type="component" value="Unassembled WGS sequence"/>
</dbReference>
<dbReference type="InterPro" id="IPR043167">
    <property type="entry name" value="LpxI_C_sf"/>
</dbReference>
<dbReference type="PANTHER" id="PTHR39962">
    <property type="entry name" value="BLL4848 PROTEIN"/>
    <property type="match status" value="1"/>
</dbReference>
<comment type="caution">
    <text evidence="3">The sequence shown here is derived from an EMBL/GenBank/DDBJ whole genome shotgun (WGS) entry which is preliminary data.</text>
</comment>
<evidence type="ECO:0000259" key="1">
    <source>
        <dbReference type="Pfam" id="PF06230"/>
    </source>
</evidence>
<evidence type="ECO:0000313" key="3">
    <source>
        <dbReference type="EMBL" id="GHB94618.1"/>
    </source>
</evidence>
<evidence type="ECO:0000313" key="4">
    <source>
        <dbReference type="Proteomes" id="UP000642829"/>
    </source>
</evidence>
<feature type="domain" description="LpxI C-terminal" evidence="1">
    <location>
        <begin position="162"/>
        <end position="277"/>
    </location>
</feature>
<dbReference type="InterPro" id="IPR041255">
    <property type="entry name" value="LpxI_N"/>
</dbReference>
<dbReference type="EMBL" id="BMXG01000004">
    <property type="protein sequence ID" value="GHB94618.1"/>
    <property type="molecule type" value="Genomic_DNA"/>
</dbReference>
<keyword evidence="4" id="KW-1185">Reference proteome</keyword>
<name>A0A8J3DAA6_9BACT</name>
<dbReference type="RefSeq" id="WP_189512060.1">
    <property type="nucleotide sequence ID" value="NZ_BMXG01000004.1"/>
</dbReference>
<sequence length="280" mass="30707">MPLSRFLPDNFDATQPVAVIAGQRQYPVLTVARLRAAGVPTRLIAFEGETRLDLYESFAESERAMVKVGQVGHLLKALKRFEARSSLMVGQITPRRLFDGLHPDLKAVTILARLKQRNAESIFGALADEMRQQDCELLDARAFLDDQMAHAGVMVKRKFLPDGDTLDHGVKIAREMARLDVGQGVVVNRGSVIAVEAFEGTDAMLQRAGSFGAKETLFVKTVKPHQDYRFDVPVFGEQTLDVMAQAGIRAAALEADNVIMLDKDAVLASAKKQGVTLIGF</sequence>
<reference evidence="3" key="1">
    <citation type="journal article" date="2014" name="Int. J. Syst. Evol. Microbiol.">
        <title>Complete genome sequence of Corynebacterium casei LMG S-19264T (=DSM 44701T), isolated from a smear-ripened cheese.</title>
        <authorList>
            <consortium name="US DOE Joint Genome Institute (JGI-PGF)"/>
            <person name="Walter F."/>
            <person name="Albersmeier A."/>
            <person name="Kalinowski J."/>
            <person name="Ruckert C."/>
        </authorList>
    </citation>
    <scope>NUCLEOTIDE SEQUENCE</scope>
    <source>
        <strain evidence="3">KCTC 12870</strain>
    </source>
</reference>
<evidence type="ECO:0000259" key="2">
    <source>
        <dbReference type="Pfam" id="PF17930"/>
    </source>
</evidence>
<dbReference type="PANTHER" id="PTHR39962:SF1">
    <property type="entry name" value="LPXI FAMILY PROTEIN"/>
    <property type="match status" value="1"/>
</dbReference>
<organism evidence="3 4">
    <name type="scientific">Cerasicoccus arenae</name>
    <dbReference type="NCBI Taxonomy" id="424488"/>
    <lineage>
        <taxon>Bacteria</taxon>
        <taxon>Pseudomonadati</taxon>
        <taxon>Verrucomicrobiota</taxon>
        <taxon>Opitutia</taxon>
        <taxon>Puniceicoccales</taxon>
        <taxon>Cerasicoccaceae</taxon>
        <taxon>Cerasicoccus</taxon>
    </lineage>
</organism>
<feature type="domain" description="LpxI N-terminal" evidence="2">
    <location>
        <begin position="17"/>
        <end position="146"/>
    </location>
</feature>
<gene>
    <name evidence="3" type="primary">lpxI</name>
    <name evidence="3" type="ORF">GCM10007047_07660</name>
</gene>